<sequence length="107" mass="12257">MCDNDAKYIYLAKLRAIKCKLGRRDFLPQVEEFKYLGVLFTNEARMEWCCCRSNAFQLSSLFAGCSTFLSSPMVMNSEDTSKNMFLCVLKTHPAKRPAFPSDTLDFC</sequence>
<keyword evidence="2" id="KW-1185">Reference proteome</keyword>
<dbReference type="EMBL" id="JAHUTI010051166">
    <property type="protein sequence ID" value="MED6249031.1"/>
    <property type="molecule type" value="Genomic_DNA"/>
</dbReference>
<dbReference type="Proteomes" id="UP001345963">
    <property type="component" value="Unassembled WGS sequence"/>
</dbReference>
<proteinExistence type="predicted"/>
<name>A0ABU7BGG1_9TELE</name>
<protein>
    <submittedName>
        <fullName evidence="1">Uncharacterized protein</fullName>
    </submittedName>
</protein>
<gene>
    <name evidence="1" type="ORF">ATANTOWER_008345</name>
</gene>
<evidence type="ECO:0000313" key="1">
    <source>
        <dbReference type="EMBL" id="MED6249031.1"/>
    </source>
</evidence>
<organism evidence="1 2">
    <name type="scientific">Ataeniobius toweri</name>
    <dbReference type="NCBI Taxonomy" id="208326"/>
    <lineage>
        <taxon>Eukaryota</taxon>
        <taxon>Metazoa</taxon>
        <taxon>Chordata</taxon>
        <taxon>Craniata</taxon>
        <taxon>Vertebrata</taxon>
        <taxon>Euteleostomi</taxon>
        <taxon>Actinopterygii</taxon>
        <taxon>Neopterygii</taxon>
        <taxon>Teleostei</taxon>
        <taxon>Neoteleostei</taxon>
        <taxon>Acanthomorphata</taxon>
        <taxon>Ovalentaria</taxon>
        <taxon>Atherinomorphae</taxon>
        <taxon>Cyprinodontiformes</taxon>
        <taxon>Goodeidae</taxon>
        <taxon>Ataeniobius</taxon>
    </lineage>
</organism>
<reference evidence="1 2" key="1">
    <citation type="submission" date="2021-07" db="EMBL/GenBank/DDBJ databases">
        <authorList>
            <person name="Palmer J.M."/>
        </authorList>
    </citation>
    <scope>NUCLEOTIDE SEQUENCE [LARGE SCALE GENOMIC DNA]</scope>
    <source>
        <strain evidence="1 2">AT_MEX2019</strain>
        <tissue evidence="1">Muscle</tissue>
    </source>
</reference>
<accession>A0ABU7BGG1</accession>
<comment type="caution">
    <text evidence="1">The sequence shown here is derived from an EMBL/GenBank/DDBJ whole genome shotgun (WGS) entry which is preliminary data.</text>
</comment>
<evidence type="ECO:0000313" key="2">
    <source>
        <dbReference type="Proteomes" id="UP001345963"/>
    </source>
</evidence>